<feature type="transmembrane region" description="Helical" evidence="14">
    <location>
        <begin position="296"/>
        <end position="318"/>
    </location>
</feature>
<dbReference type="PANTHER" id="PTHR42718">
    <property type="entry name" value="MAJOR FACILITATOR SUPERFAMILY MULTIDRUG TRANSPORTER MFSC"/>
    <property type="match status" value="1"/>
</dbReference>
<keyword evidence="5" id="KW-0285">Flavoprotein</keyword>
<keyword evidence="10" id="KW-0067">ATP-binding</keyword>
<keyword evidence="4" id="KW-1003">Cell membrane</keyword>
<dbReference type="InterPro" id="IPR023465">
    <property type="entry name" value="Riboflavin_kinase_dom_sf"/>
</dbReference>
<feature type="transmembrane region" description="Helical" evidence="14">
    <location>
        <begin position="196"/>
        <end position="216"/>
    </location>
</feature>
<feature type="transmembrane region" description="Helical" evidence="14">
    <location>
        <begin position="164"/>
        <end position="184"/>
    </location>
</feature>
<dbReference type="PATRIC" id="fig|2033.7.peg.2592"/>
<dbReference type="SUPFAM" id="SSF103473">
    <property type="entry name" value="MFS general substrate transporter"/>
    <property type="match status" value="1"/>
</dbReference>
<protein>
    <recommendedName>
        <fullName evidence="2">riboflavin kinase</fullName>
        <ecNumber evidence="2">2.7.1.26</ecNumber>
    </recommendedName>
</protein>
<dbReference type="InterPro" id="IPR011701">
    <property type="entry name" value="MFS"/>
</dbReference>
<dbReference type="EMBL" id="LDRV01000057">
    <property type="protein sequence ID" value="KTS11943.1"/>
    <property type="molecule type" value="Genomic_DNA"/>
</dbReference>
<evidence type="ECO:0000256" key="4">
    <source>
        <dbReference type="ARBA" id="ARBA00022475"/>
    </source>
</evidence>
<dbReference type="GO" id="GO:0005524">
    <property type="term" value="F:ATP binding"/>
    <property type="evidence" value="ECO:0007669"/>
    <property type="project" value="UniProtKB-KW"/>
</dbReference>
<accession>A0A147F7H6</accession>
<name>A0A147F7H6_MICTE</name>
<evidence type="ECO:0000256" key="12">
    <source>
        <dbReference type="ARBA" id="ARBA00023136"/>
    </source>
</evidence>
<dbReference type="PRINTS" id="PR01036">
    <property type="entry name" value="TCRTETB"/>
</dbReference>
<evidence type="ECO:0000256" key="11">
    <source>
        <dbReference type="ARBA" id="ARBA00022989"/>
    </source>
</evidence>
<feature type="transmembrane region" description="Helical" evidence="14">
    <location>
        <begin position="131"/>
        <end position="152"/>
    </location>
</feature>
<comment type="caution">
    <text evidence="16">The sequence shown here is derived from an EMBL/GenBank/DDBJ whole genome shotgun (WGS) entry which is preliminary data.</text>
</comment>
<evidence type="ECO:0000256" key="10">
    <source>
        <dbReference type="ARBA" id="ARBA00022840"/>
    </source>
</evidence>
<feature type="transmembrane region" description="Helical" evidence="14">
    <location>
        <begin position="356"/>
        <end position="374"/>
    </location>
</feature>
<keyword evidence="9" id="KW-0547">Nucleotide-binding</keyword>
<feature type="transmembrane region" description="Helical" evidence="14">
    <location>
        <begin position="381"/>
        <end position="400"/>
    </location>
</feature>
<dbReference type="SUPFAM" id="SSF82114">
    <property type="entry name" value="Riboflavin kinase-like"/>
    <property type="match status" value="1"/>
</dbReference>
<dbReference type="PROSITE" id="PS50850">
    <property type="entry name" value="MFS"/>
    <property type="match status" value="1"/>
</dbReference>
<dbReference type="RefSeq" id="WP_058614161.1">
    <property type="nucleotide sequence ID" value="NZ_LDRV01000057.1"/>
</dbReference>
<sequence length="584" mass="60288">MIGARREGLALATLCAGFFMLLLDSTITSVALPDIAGEFRLTPSTVLWVNSSYLLAYSVPLLVAGRLGDRYGHRRLFVGGLAVFVLGSLLCAVAPGATWLVLWRGLQGLGAAVMTPQCLAIIRTHFQPPRLALALGVWGSIGGVAAAAGPLLGGLLVDTWDWRAIFAVNLPIGVLTLMASLILLPASTRVAVPLAPWAIALNAAGGAAFVLGVHGLDESSADVCGVPRVVWAVAGTALVVAVVFLQRGRGDAALLPVRLLRERSFVVASAGAAAAAFAVGSAAVPVMLAVQTERGLSVGAAALLLVPMGVVCIVGAPLAARGNNRRGLRFVGLIGATSLVVSIAATALLLAFDAPLWTVAVSFAAFGIANSFVWSPLSISAVSTVPAPLLGAASGAFNAIKQGGAVVGSAATALVLSAWSTTAALGMLAMASVIAVVAAARLSSDRGAQHGPVLRGEVVHGAGRGRGLSYPTANLRLDAESALPADGVYAGWFRERSWPVERPALVSVGTNETFADGERRVEVHVLDFEGDLYGRHAAVRVEQRLRSQRRYPDADTLIDAMRGDERAIRARLLAGDGRTRGTDE</sequence>
<dbReference type="InterPro" id="IPR020846">
    <property type="entry name" value="MFS_dom"/>
</dbReference>
<reference evidence="16 17" key="1">
    <citation type="journal article" date="2016" name="Front. Microbiol.">
        <title>Genomic Resource of Rice Seed Associated Bacteria.</title>
        <authorList>
            <person name="Midha S."/>
            <person name="Bansal K."/>
            <person name="Sharma S."/>
            <person name="Kumar N."/>
            <person name="Patil P.P."/>
            <person name="Chaudhry V."/>
            <person name="Patil P.B."/>
        </authorList>
    </citation>
    <scope>NUCLEOTIDE SEQUENCE [LARGE SCALE GENOMIC DNA]</scope>
    <source>
        <strain evidence="16 17">RSA3</strain>
    </source>
</reference>
<dbReference type="Proteomes" id="UP000072189">
    <property type="component" value="Unassembled WGS sequence"/>
</dbReference>
<dbReference type="Gene3D" id="1.20.1720.10">
    <property type="entry name" value="Multidrug resistance protein D"/>
    <property type="match status" value="1"/>
</dbReference>
<evidence type="ECO:0000256" key="8">
    <source>
        <dbReference type="ARBA" id="ARBA00022692"/>
    </source>
</evidence>
<keyword evidence="3" id="KW-0813">Transport</keyword>
<dbReference type="Pfam" id="PF01687">
    <property type="entry name" value="Flavokinase"/>
    <property type="match status" value="1"/>
</dbReference>
<evidence type="ECO:0000256" key="1">
    <source>
        <dbReference type="ARBA" id="ARBA00004651"/>
    </source>
</evidence>
<evidence type="ECO:0000313" key="16">
    <source>
        <dbReference type="EMBL" id="KTS11943.1"/>
    </source>
</evidence>
<dbReference type="Gene3D" id="1.20.1250.20">
    <property type="entry name" value="MFS general substrate transporter like domains"/>
    <property type="match status" value="1"/>
</dbReference>
<dbReference type="GO" id="GO:0022857">
    <property type="term" value="F:transmembrane transporter activity"/>
    <property type="evidence" value="ECO:0007669"/>
    <property type="project" value="InterPro"/>
</dbReference>
<keyword evidence="12 14" id="KW-0472">Membrane</keyword>
<evidence type="ECO:0000313" key="17">
    <source>
        <dbReference type="Proteomes" id="UP000072189"/>
    </source>
</evidence>
<comment type="subcellular location">
    <subcellularLocation>
        <location evidence="1">Cell membrane</location>
        <topology evidence="1">Multi-pass membrane protein</topology>
    </subcellularLocation>
</comment>
<feature type="transmembrane region" description="Helical" evidence="14">
    <location>
        <begin position="101"/>
        <end position="122"/>
    </location>
</feature>
<evidence type="ECO:0000256" key="13">
    <source>
        <dbReference type="ARBA" id="ARBA00047880"/>
    </source>
</evidence>
<dbReference type="GO" id="GO:0005886">
    <property type="term" value="C:plasma membrane"/>
    <property type="evidence" value="ECO:0007669"/>
    <property type="project" value="UniProtKB-SubCell"/>
</dbReference>
<evidence type="ECO:0000259" key="15">
    <source>
        <dbReference type="PROSITE" id="PS50850"/>
    </source>
</evidence>
<keyword evidence="7" id="KW-0808">Transferase</keyword>
<evidence type="ECO:0000256" key="3">
    <source>
        <dbReference type="ARBA" id="ARBA00022448"/>
    </source>
</evidence>
<evidence type="ECO:0000256" key="5">
    <source>
        <dbReference type="ARBA" id="ARBA00022630"/>
    </source>
</evidence>
<dbReference type="SMART" id="SM00904">
    <property type="entry name" value="Flavokinase"/>
    <property type="match status" value="1"/>
</dbReference>
<evidence type="ECO:0000256" key="2">
    <source>
        <dbReference type="ARBA" id="ARBA00012105"/>
    </source>
</evidence>
<dbReference type="PANTHER" id="PTHR42718:SF46">
    <property type="entry name" value="BLR6921 PROTEIN"/>
    <property type="match status" value="1"/>
</dbReference>
<evidence type="ECO:0000256" key="14">
    <source>
        <dbReference type="SAM" id="Phobius"/>
    </source>
</evidence>
<feature type="transmembrane region" description="Helical" evidence="14">
    <location>
        <begin position="228"/>
        <end position="245"/>
    </location>
</feature>
<dbReference type="InterPro" id="IPR036259">
    <property type="entry name" value="MFS_trans_sf"/>
</dbReference>
<feature type="transmembrane region" description="Helical" evidence="14">
    <location>
        <begin position="330"/>
        <end position="350"/>
    </location>
</feature>
<dbReference type="CDD" id="cd17321">
    <property type="entry name" value="MFS_MMR_MDR_like"/>
    <property type="match status" value="1"/>
</dbReference>
<evidence type="ECO:0000256" key="9">
    <source>
        <dbReference type="ARBA" id="ARBA00022741"/>
    </source>
</evidence>
<organism evidence="16 17">
    <name type="scientific">Microbacterium testaceum</name>
    <name type="common">Aureobacterium testaceum</name>
    <name type="synonym">Brevibacterium testaceum</name>
    <dbReference type="NCBI Taxonomy" id="2033"/>
    <lineage>
        <taxon>Bacteria</taxon>
        <taxon>Bacillati</taxon>
        <taxon>Actinomycetota</taxon>
        <taxon>Actinomycetes</taxon>
        <taxon>Micrococcales</taxon>
        <taxon>Microbacteriaceae</taxon>
        <taxon>Microbacterium</taxon>
    </lineage>
</organism>
<feature type="transmembrane region" description="Helical" evidence="14">
    <location>
        <begin position="76"/>
        <end position="95"/>
    </location>
</feature>
<dbReference type="AlphaFoldDB" id="A0A147F7H6"/>
<feature type="transmembrane region" description="Helical" evidence="14">
    <location>
        <begin position="412"/>
        <end position="440"/>
    </location>
</feature>
<keyword evidence="11 14" id="KW-1133">Transmembrane helix</keyword>
<proteinExistence type="predicted"/>
<dbReference type="Pfam" id="PF07690">
    <property type="entry name" value="MFS_1"/>
    <property type="match status" value="1"/>
</dbReference>
<evidence type="ECO:0000256" key="7">
    <source>
        <dbReference type="ARBA" id="ARBA00022679"/>
    </source>
</evidence>
<dbReference type="GO" id="GO:0008531">
    <property type="term" value="F:riboflavin kinase activity"/>
    <property type="evidence" value="ECO:0007669"/>
    <property type="project" value="UniProtKB-EC"/>
</dbReference>
<comment type="catalytic activity">
    <reaction evidence="13">
        <text>riboflavin + ATP = FMN + ADP + H(+)</text>
        <dbReference type="Rhea" id="RHEA:14357"/>
        <dbReference type="ChEBI" id="CHEBI:15378"/>
        <dbReference type="ChEBI" id="CHEBI:30616"/>
        <dbReference type="ChEBI" id="CHEBI:57986"/>
        <dbReference type="ChEBI" id="CHEBI:58210"/>
        <dbReference type="ChEBI" id="CHEBI:456216"/>
        <dbReference type="EC" id="2.7.1.26"/>
    </reaction>
</comment>
<dbReference type="EC" id="2.7.1.26" evidence="2"/>
<feature type="transmembrane region" description="Helical" evidence="14">
    <location>
        <begin position="265"/>
        <end position="290"/>
    </location>
</feature>
<keyword evidence="8 14" id="KW-0812">Transmembrane</keyword>
<feature type="transmembrane region" description="Helical" evidence="14">
    <location>
        <begin position="47"/>
        <end position="64"/>
    </location>
</feature>
<evidence type="ECO:0000256" key="6">
    <source>
        <dbReference type="ARBA" id="ARBA00022643"/>
    </source>
</evidence>
<dbReference type="GO" id="GO:0009231">
    <property type="term" value="P:riboflavin biosynthetic process"/>
    <property type="evidence" value="ECO:0007669"/>
    <property type="project" value="InterPro"/>
</dbReference>
<dbReference type="InterPro" id="IPR015865">
    <property type="entry name" value="Riboflavin_kinase_bac/euk"/>
</dbReference>
<feature type="domain" description="Major facilitator superfamily (MFS) profile" evidence="15">
    <location>
        <begin position="10"/>
        <end position="447"/>
    </location>
</feature>
<keyword evidence="6" id="KW-0288">FMN</keyword>
<gene>
    <name evidence="16" type="ORF">RSA3_09225</name>
</gene>
<dbReference type="Gene3D" id="2.40.30.30">
    <property type="entry name" value="Riboflavin kinase-like"/>
    <property type="match status" value="1"/>
</dbReference>